<dbReference type="Gene3D" id="3.90.226.10">
    <property type="entry name" value="2-enoyl-CoA Hydratase, Chain A, domain 1"/>
    <property type="match status" value="1"/>
</dbReference>
<dbReference type="InterPro" id="IPR036034">
    <property type="entry name" value="PDZ_sf"/>
</dbReference>
<dbReference type="CDD" id="cd07560">
    <property type="entry name" value="Peptidase_S41_CPP"/>
    <property type="match status" value="1"/>
</dbReference>
<dbReference type="GO" id="GO:0007165">
    <property type="term" value="P:signal transduction"/>
    <property type="evidence" value="ECO:0007669"/>
    <property type="project" value="TreeGrafter"/>
</dbReference>
<dbReference type="NCBIfam" id="TIGR00225">
    <property type="entry name" value="prc"/>
    <property type="match status" value="1"/>
</dbReference>
<keyword evidence="8" id="KW-1185">Reference proteome</keyword>
<name>A0A4V3CRZ0_9FLAO</name>
<dbReference type="PROSITE" id="PS50106">
    <property type="entry name" value="PDZ"/>
    <property type="match status" value="1"/>
</dbReference>
<dbReference type="InterPro" id="IPR004447">
    <property type="entry name" value="Peptidase_S41A"/>
</dbReference>
<dbReference type="SMART" id="SM00245">
    <property type="entry name" value="TSPc"/>
    <property type="match status" value="1"/>
</dbReference>
<dbReference type="Pfam" id="PF00595">
    <property type="entry name" value="PDZ"/>
    <property type="match status" value="1"/>
</dbReference>
<keyword evidence="3 5" id="KW-0378">Hydrolase</keyword>
<dbReference type="InterPro" id="IPR040573">
    <property type="entry name" value="TSP_N"/>
</dbReference>
<dbReference type="SUPFAM" id="SSF52096">
    <property type="entry name" value="ClpP/crotonase"/>
    <property type="match status" value="1"/>
</dbReference>
<dbReference type="CDD" id="cd06782">
    <property type="entry name" value="cpPDZ_CPP-like"/>
    <property type="match status" value="1"/>
</dbReference>
<evidence type="ECO:0000256" key="1">
    <source>
        <dbReference type="ARBA" id="ARBA00009179"/>
    </source>
</evidence>
<keyword evidence="2 5" id="KW-0645">Protease</keyword>
<evidence type="ECO:0000256" key="3">
    <source>
        <dbReference type="ARBA" id="ARBA00022801"/>
    </source>
</evidence>
<evidence type="ECO:0000256" key="4">
    <source>
        <dbReference type="ARBA" id="ARBA00022825"/>
    </source>
</evidence>
<dbReference type="PANTHER" id="PTHR32060">
    <property type="entry name" value="TAIL-SPECIFIC PROTEASE"/>
    <property type="match status" value="1"/>
</dbReference>
<evidence type="ECO:0000256" key="5">
    <source>
        <dbReference type="RuleBase" id="RU004404"/>
    </source>
</evidence>
<dbReference type="SMART" id="SM00228">
    <property type="entry name" value="PDZ"/>
    <property type="match status" value="1"/>
</dbReference>
<dbReference type="GO" id="GO:0004175">
    <property type="term" value="F:endopeptidase activity"/>
    <property type="evidence" value="ECO:0007669"/>
    <property type="project" value="TreeGrafter"/>
</dbReference>
<dbReference type="EMBL" id="SNXR01000014">
    <property type="protein sequence ID" value="TDP58652.1"/>
    <property type="molecule type" value="Genomic_DNA"/>
</dbReference>
<proteinExistence type="inferred from homology"/>
<evidence type="ECO:0000313" key="7">
    <source>
        <dbReference type="EMBL" id="TDP58652.1"/>
    </source>
</evidence>
<dbReference type="InterPro" id="IPR029045">
    <property type="entry name" value="ClpP/crotonase-like_dom_sf"/>
</dbReference>
<dbReference type="GO" id="GO:0008236">
    <property type="term" value="F:serine-type peptidase activity"/>
    <property type="evidence" value="ECO:0007669"/>
    <property type="project" value="UniProtKB-KW"/>
</dbReference>
<dbReference type="AlphaFoldDB" id="A0A4V3CRZ0"/>
<dbReference type="Gene3D" id="3.30.750.44">
    <property type="match status" value="1"/>
</dbReference>
<comment type="caution">
    <text evidence="7">The sequence shown here is derived from an EMBL/GenBank/DDBJ whole genome shotgun (WGS) entry which is preliminary data.</text>
</comment>
<dbReference type="SUPFAM" id="SSF50156">
    <property type="entry name" value="PDZ domain-like"/>
    <property type="match status" value="1"/>
</dbReference>
<dbReference type="Pfam" id="PF03572">
    <property type="entry name" value="Peptidase_S41"/>
    <property type="match status" value="1"/>
</dbReference>
<dbReference type="GO" id="GO:0006508">
    <property type="term" value="P:proteolysis"/>
    <property type="evidence" value="ECO:0007669"/>
    <property type="project" value="UniProtKB-KW"/>
</dbReference>
<evidence type="ECO:0000256" key="2">
    <source>
        <dbReference type="ARBA" id="ARBA00022670"/>
    </source>
</evidence>
<dbReference type="GO" id="GO:0030288">
    <property type="term" value="C:outer membrane-bounded periplasmic space"/>
    <property type="evidence" value="ECO:0007669"/>
    <property type="project" value="TreeGrafter"/>
</dbReference>
<keyword evidence="4 5" id="KW-0720">Serine protease</keyword>
<organism evidence="7 8">
    <name type="scientific">Flavobacterium dankookense</name>
    <dbReference type="NCBI Taxonomy" id="706186"/>
    <lineage>
        <taxon>Bacteria</taxon>
        <taxon>Pseudomonadati</taxon>
        <taxon>Bacteroidota</taxon>
        <taxon>Flavobacteriia</taxon>
        <taxon>Flavobacteriales</taxon>
        <taxon>Flavobacteriaceae</taxon>
        <taxon>Flavobacterium</taxon>
    </lineage>
</organism>
<dbReference type="InterPro" id="IPR020992">
    <property type="entry name" value="Tail_Prtase_C"/>
</dbReference>
<dbReference type="Gene3D" id="2.30.42.10">
    <property type="match status" value="1"/>
</dbReference>
<dbReference type="InterPro" id="IPR001478">
    <property type="entry name" value="PDZ"/>
</dbReference>
<sequence length="726" mass="82991">MNVIFQFMKRNYKVLLVVALLSVALWSFIPKEKSSDPEKDKLLIDLLTFVIEKGHYSPSAIDDTFSKGVYKDYLEALDPSKRFFLQSDIDEFAKYETKIDDLINNKELTFFDLTYSRLLQRMEESKAYYQEPLSKPFDYKKDESISTDYEKLPYAKSKNELKERWRLQVKLSTLSSLVEKQKLEEDKVKDKELAKKEAPKTYEQLEKETRESALKSLNDNFSFIKDLEREDWFSIYINAIASRFDPHTSYFAPNEKEKFDVSMSGKLEGIGARLQKENDFTKISELISGGPAWRGKQLEAGDLILKVAQAEGEAVDVVGMRLDDVVKKIKGPKGTLVKLTVKKPDGTIKVITITRDEVEIEETYVKSSVVNIDGNKYGVIYLPKFYIDFENKDARDAGKDVAQEVERLKAEGVQGIVMDVRDNGGGSLKTVVDIAGLFIEQGPIVQIKSAAGKKEVLYDRDAKVQWDGPLVVMINEFSASASEILAAAIQDYKRGVVVGSKQSYGKGTVQNVIDLNQFVRGSTYGDLGALKTTTQKFYRINGGSTQREGVKSDIVMPDKYAYLKMGEKDVENAMAWDKIDPADYKIWNKQSNFDLAIAQSKARLENNKQMQLIEDNAKWLDQRNNENVYSLQIDKFKAEQKALDEKNKKYKPITDYKNSLLFSSLPYENEKVKDDPVLKEKRDRWHESLSKDLYIEEALHILNDMKFGKQKDLSDKVVTKEKVVKS</sequence>
<dbReference type="PANTHER" id="PTHR32060:SF22">
    <property type="entry name" value="CARBOXYL-TERMINAL-PROCESSING PEPTIDASE 3, CHLOROPLASTIC"/>
    <property type="match status" value="1"/>
</dbReference>
<protein>
    <submittedName>
        <fullName evidence="7">Carboxyl-terminal processing protease</fullName>
    </submittedName>
</protein>
<evidence type="ECO:0000259" key="6">
    <source>
        <dbReference type="PROSITE" id="PS50106"/>
    </source>
</evidence>
<dbReference type="OrthoDB" id="9812068at2"/>
<dbReference type="Proteomes" id="UP000295260">
    <property type="component" value="Unassembled WGS sequence"/>
</dbReference>
<dbReference type="Pfam" id="PF17804">
    <property type="entry name" value="TSP_NTD"/>
    <property type="match status" value="1"/>
</dbReference>
<gene>
    <name evidence="7" type="ORF">BC748_1878</name>
</gene>
<accession>A0A4V3CRZ0</accession>
<dbReference type="RefSeq" id="WP_133533150.1">
    <property type="nucleotide sequence ID" value="NZ_SNXR01000014.1"/>
</dbReference>
<feature type="domain" description="PDZ" evidence="6">
    <location>
        <begin position="260"/>
        <end position="344"/>
    </location>
</feature>
<comment type="similarity">
    <text evidence="1 5">Belongs to the peptidase S41A family.</text>
</comment>
<dbReference type="InterPro" id="IPR005151">
    <property type="entry name" value="Tail-specific_protease"/>
</dbReference>
<evidence type="ECO:0000313" key="8">
    <source>
        <dbReference type="Proteomes" id="UP000295260"/>
    </source>
</evidence>
<reference evidence="7 8" key="1">
    <citation type="submission" date="2019-03" db="EMBL/GenBank/DDBJ databases">
        <title>Genomic Encyclopedia of Archaeal and Bacterial Type Strains, Phase II (KMG-II): from individual species to whole genera.</title>
        <authorList>
            <person name="Goeker M."/>
        </authorList>
    </citation>
    <scope>NUCLEOTIDE SEQUENCE [LARGE SCALE GENOMIC DNA]</scope>
    <source>
        <strain evidence="7 8">DSM 25687</strain>
    </source>
</reference>
<dbReference type="Pfam" id="PF11818">
    <property type="entry name" value="DUF3340"/>
    <property type="match status" value="1"/>
</dbReference>